<dbReference type="GO" id="GO:0004252">
    <property type="term" value="F:serine-type endopeptidase activity"/>
    <property type="evidence" value="ECO:0007669"/>
    <property type="project" value="UniProtKB-UniRule"/>
</dbReference>
<dbReference type="PRINTS" id="PR00723">
    <property type="entry name" value="SUBTILISIN"/>
</dbReference>
<keyword evidence="7" id="KW-0732">Signal</keyword>
<organism evidence="9 10">
    <name type="scientific">Micromonospora polyrhachis</name>
    <dbReference type="NCBI Taxonomy" id="1282883"/>
    <lineage>
        <taxon>Bacteria</taxon>
        <taxon>Bacillati</taxon>
        <taxon>Actinomycetota</taxon>
        <taxon>Actinomycetes</taxon>
        <taxon>Micromonosporales</taxon>
        <taxon>Micromonosporaceae</taxon>
        <taxon>Micromonospora</taxon>
    </lineage>
</organism>
<protein>
    <submittedName>
        <fullName evidence="9">Subtilisin family serine protease</fullName>
    </submittedName>
</protein>
<keyword evidence="3 6" id="KW-0378">Hydrolase</keyword>
<evidence type="ECO:0000256" key="5">
    <source>
        <dbReference type="PIRSR" id="PIRSR615500-1"/>
    </source>
</evidence>
<accession>A0A7W7SN64</accession>
<feature type="signal peptide" evidence="7">
    <location>
        <begin position="1"/>
        <end position="28"/>
    </location>
</feature>
<feature type="active site" description="Charge relay system" evidence="5 6">
    <location>
        <position position="450"/>
    </location>
</feature>
<evidence type="ECO:0000256" key="2">
    <source>
        <dbReference type="ARBA" id="ARBA00022670"/>
    </source>
</evidence>
<evidence type="ECO:0000256" key="6">
    <source>
        <dbReference type="PROSITE-ProRule" id="PRU01240"/>
    </source>
</evidence>
<evidence type="ECO:0000313" key="9">
    <source>
        <dbReference type="EMBL" id="MBB4957878.1"/>
    </source>
</evidence>
<comment type="similarity">
    <text evidence="1 6">Belongs to the peptidase S8 family.</text>
</comment>
<evidence type="ECO:0000256" key="3">
    <source>
        <dbReference type="ARBA" id="ARBA00022801"/>
    </source>
</evidence>
<gene>
    <name evidence="9" type="ORF">FHR38_001611</name>
</gene>
<feature type="active site" description="Charge relay system" evidence="5 6">
    <location>
        <position position="274"/>
    </location>
</feature>
<dbReference type="Pfam" id="PF00082">
    <property type="entry name" value="Peptidase_S8"/>
    <property type="match status" value="1"/>
</dbReference>
<feature type="chain" id="PRO_5031055218" evidence="7">
    <location>
        <begin position="29"/>
        <end position="1257"/>
    </location>
</feature>
<name>A0A7W7SN64_9ACTN</name>
<reference evidence="9 10" key="1">
    <citation type="submission" date="2020-08" db="EMBL/GenBank/DDBJ databases">
        <title>Sequencing the genomes of 1000 actinobacteria strains.</title>
        <authorList>
            <person name="Klenk H.-P."/>
        </authorList>
    </citation>
    <scope>NUCLEOTIDE SEQUENCE [LARGE SCALE GENOMIC DNA]</scope>
    <source>
        <strain evidence="9 10">DSM 45886</strain>
    </source>
</reference>
<dbReference type="Gene3D" id="3.50.30.30">
    <property type="match status" value="1"/>
</dbReference>
<dbReference type="SUPFAM" id="SSF52743">
    <property type="entry name" value="Subtilisin-like"/>
    <property type="match status" value="1"/>
</dbReference>
<feature type="domain" description="Peptidase S8/S53" evidence="8">
    <location>
        <begin position="233"/>
        <end position="494"/>
    </location>
</feature>
<dbReference type="PANTHER" id="PTHR43806:SF65">
    <property type="entry name" value="SERINE PROTEASE APRX"/>
    <property type="match status" value="1"/>
</dbReference>
<dbReference type="InterPro" id="IPR036852">
    <property type="entry name" value="Peptidase_S8/S53_dom_sf"/>
</dbReference>
<dbReference type="PROSITE" id="PS51892">
    <property type="entry name" value="SUBTILASE"/>
    <property type="match status" value="1"/>
</dbReference>
<dbReference type="InterPro" id="IPR023828">
    <property type="entry name" value="Peptidase_S8_Ser-AS"/>
</dbReference>
<sequence length="1257" mass="131323">MSKKLRSVIAVAVSVAAAVSATGMPANAQPAGGATVPPPSAGPAAAVHTVTLITGDVVKLTTFPDGRQVAEVDHDSAIRSRGFQLSEHDGDVYVTPDEALPYVTSGRLDPALFNITDLVADGYHDAARSTLPLLVTGTPGAPGARAAVPSAPAGTTRTRELSSIGAVAVTGEKANARDLWSAIVPDQPAPVASAQTFAAGVGRIWLDRQVRADLTRSVGQIGAPTAWKSGYDGKGVKVAVLDTGYDPGHPDLAGRVTTAANFTTDPDATDGSGHGTHVAATIAGSGRAGRLGGKGVAPGAELLVGKVLGGSGTGDLSWVIAGMEWAVEQGARVVNVSLGAEAFEGPDPLTEAVDTLTSRTGALFVVSAGNTGPGLQTIGTPGTADRALTVGAVSGKDQTADFSSRGPRLGDGAIKPEITAPGVSIIAARAAGTALGEIADNSYTAMSGTSMAAPHVAGAAALLAQRHPDWRADQLKAALVSSAKPADASVWEQGAGRVDVPAALGQEIGVDVASVSLGKIPAGSPARTTKVTYRNSGRRAVTVDLAAQASEVGATARRAALTVTPARLTIPAGGAATATVRLNTAATTPNLYAGLLTARSGGRQLRTPIGFHLTPPTHTLTIEGVDRDGRAPHGFSSRAELWNLDSGESYYAHLRNGVPATVEVPAGRYAVLTYLLSVDAVEDAKDVTVLGDPELTVTGDRTLRYDARTAKELVIDTPDPTTMTKLGLSWQRTAGNRSRISGMSYNPNQVRRAYVAATRPVSVGTFQFFTRWDLTAPPLTATVTGSHDTMLRDALLLDDAPALDGRHSLRLVDGGNGTPEELTKVGARDAAVLLRAVNGEPVEERLRAAGAAGARVVLLAPDTPDRLFASGFGASAPAYAISHDDGRRLRDRLGRGATTITLTGTAHSPYQYDLLLTDPKRVPADPHYTAKELRLAAVDTEFHEHAPGMRIQESRAGYPTGVSTAFSFSRVVTEARRRTDWVNTQDVTWQSTAVINSIGPGQQAGAMFGPRRAFKPGDRVREVWFPALTRPAMPQTLASYAYGVPANRAHDVIRVAVPQYANGDGSQYGWVDGRSDRSRLMLRRGGRVVGDSTASSAQFVVPGGSAEYRLTLDVQRDRFDGPAWWTTSTATSTTWTFRSKRPKGQQPSVLPLLQVGYDIDTDLTNAVRADRPYPLVLHPGYQPGATGRGRFGVEVAVSYDDGATWRKVSTLGGDTVTATMPAAPAGAQFATIRVTARDRDGNRIEQTVTRAWKVTAR</sequence>
<comment type="caution">
    <text evidence="9">The sequence shown here is derived from an EMBL/GenBank/DDBJ whole genome shotgun (WGS) entry which is preliminary data.</text>
</comment>
<evidence type="ECO:0000256" key="7">
    <source>
        <dbReference type="SAM" id="SignalP"/>
    </source>
</evidence>
<dbReference type="Proteomes" id="UP000578819">
    <property type="component" value="Unassembled WGS sequence"/>
</dbReference>
<dbReference type="AlphaFoldDB" id="A0A7W7SN64"/>
<evidence type="ECO:0000256" key="1">
    <source>
        <dbReference type="ARBA" id="ARBA00011073"/>
    </source>
</evidence>
<dbReference type="GO" id="GO:0006508">
    <property type="term" value="P:proteolysis"/>
    <property type="evidence" value="ECO:0007669"/>
    <property type="project" value="UniProtKB-KW"/>
</dbReference>
<keyword evidence="2 6" id="KW-0645">Protease</keyword>
<dbReference type="EMBL" id="JACHJW010000001">
    <property type="protein sequence ID" value="MBB4957878.1"/>
    <property type="molecule type" value="Genomic_DNA"/>
</dbReference>
<evidence type="ECO:0000256" key="4">
    <source>
        <dbReference type="ARBA" id="ARBA00022825"/>
    </source>
</evidence>
<feature type="active site" description="Charge relay system" evidence="5 6">
    <location>
        <position position="242"/>
    </location>
</feature>
<dbReference type="PANTHER" id="PTHR43806">
    <property type="entry name" value="PEPTIDASE S8"/>
    <property type="match status" value="1"/>
</dbReference>
<keyword evidence="4 6" id="KW-0720">Serine protease</keyword>
<evidence type="ECO:0000313" key="10">
    <source>
        <dbReference type="Proteomes" id="UP000578819"/>
    </source>
</evidence>
<dbReference type="InterPro" id="IPR050131">
    <property type="entry name" value="Peptidase_S8_subtilisin-like"/>
</dbReference>
<dbReference type="InterPro" id="IPR000209">
    <property type="entry name" value="Peptidase_S8/S53_dom"/>
</dbReference>
<keyword evidence="10" id="KW-1185">Reference proteome</keyword>
<dbReference type="RefSeq" id="WP_184534054.1">
    <property type="nucleotide sequence ID" value="NZ_JACHJW010000001.1"/>
</dbReference>
<dbReference type="Gene3D" id="3.40.50.200">
    <property type="entry name" value="Peptidase S8/S53 domain"/>
    <property type="match status" value="1"/>
</dbReference>
<evidence type="ECO:0000259" key="8">
    <source>
        <dbReference type="Pfam" id="PF00082"/>
    </source>
</evidence>
<dbReference type="PROSITE" id="PS00138">
    <property type="entry name" value="SUBTILASE_SER"/>
    <property type="match status" value="1"/>
</dbReference>
<dbReference type="InterPro" id="IPR015500">
    <property type="entry name" value="Peptidase_S8_subtilisin-rel"/>
</dbReference>
<proteinExistence type="inferred from homology"/>